<dbReference type="Gene3D" id="1.20.58.2010">
    <property type="entry name" value="PRONE domain, subdomain 1"/>
    <property type="match status" value="1"/>
</dbReference>
<evidence type="ECO:0000313" key="6">
    <source>
        <dbReference type="Proteomes" id="UP000489600"/>
    </source>
</evidence>
<dbReference type="OrthoDB" id="1053009at2759"/>
<evidence type="ECO:0000256" key="1">
    <source>
        <dbReference type="ARBA" id="ARBA00022658"/>
    </source>
</evidence>
<evidence type="ECO:0000256" key="2">
    <source>
        <dbReference type="PROSITE-ProRule" id="PRU00663"/>
    </source>
</evidence>
<dbReference type="AlphaFoldDB" id="A0A565B823"/>
<reference evidence="5" key="1">
    <citation type="submission" date="2019-07" db="EMBL/GenBank/DDBJ databases">
        <authorList>
            <person name="Dittberner H."/>
        </authorList>
    </citation>
    <scope>NUCLEOTIDE SEQUENCE [LARGE SCALE GENOMIC DNA]</scope>
</reference>
<organism evidence="5 6">
    <name type="scientific">Arabis nemorensis</name>
    <dbReference type="NCBI Taxonomy" id="586526"/>
    <lineage>
        <taxon>Eukaryota</taxon>
        <taxon>Viridiplantae</taxon>
        <taxon>Streptophyta</taxon>
        <taxon>Embryophyta</taxon>
        <taxon>Tracheophyta</taxon>
        <taxon>Spermatophyta</taxon>
        <taxon>Magnoliopsida</taxon>
        <taxon>eudicotyledons</taxon>
        <taxon>Gunneridae</taxon>
        <taxon>Pentapetalae</taxon>
        <taxon>rosids</taxon>
        <taxon>malvids</taxon>
        <taxon>Brassicales</taxon>
        <taxon>Brassicaceae</taxon>
        <taxon>Arabideae</taxon>
        <taxon>Arabis</taxon>
    </lineage>
</organism>
<keyword evidence="1 2" id="KW-0344">Guanine-nucleotide releasing factor</keyword>
<evidence type="ECO:0000259" key="4">
    <source>
        <dbReference type="PROSITE" id="PS51334"/>
    </source>
</evidence>
<dbReference type="Proteomes" id="UP000489600">
    <property type="component" value="Unassembled WGS sequence"/>
</dbReference>
<accession>A0A565B823</accession>
<feature type="region of interest" description="Disordered" evidence="3">
    <location>
        <begin position="565"/>
        <end position="585"/>
    </location>
</feature>
<feature type="compositionally biased region" description="Basic and acidic residues" evidence="3">
    <location>
        <begin position="106"/>
        <end position="127"/>
    </location>
</feature>
<dbReference type="PROSITE" id="PS51334">
    <property type="entry name" value="PRONE"/>
    <property type="match status" value="1"/>
</dbReference>
<dbReference type="PANTHER" id="PTHR33101:SF63">
    <property type="entry name" value="ROP GUANINE NUCLEOTIDE EXCHANGE FACTOR 13"/>
    <property type="match status" value="1"/>
</dbReference>
<gene>
    <name evidence="5" type="ORF">ANE_LOCUS8254</name>
</gene>
<sequence length="585" mass="66462">MSLPPKNSSLFQEEKTERLKNKEPLIRFKKIMEMVKAVEQDQKSYKSRLLVIENTKENDSSPSRHVKRWNSDTSLRIVDPDIDDDNVFKKTAASSVLPMLPFRPPLAKDEPPQPRGATDESKEETGKGDNNLFAKLLLGEDMSGGGKGVSSALALSNAITNLSASAFGEQRRLEPMSEDRKARWRREIKWLLSVTDHIVEFSPTQQTNKNGSSMEVMTTKQRSDLVTNIPALKELDMMLIDCLDKFKDQDEFYYVTTDSPESESNKSTRNDDKWWLPTVKVPPNGLSETSKRFLLSQRECVGQVLKSAMAINAEVLSQMEIPESYIDSLPKNGRASLGDTIYKMITLDMFDAEQFLLEMDLTSEHKILDLQNKFEASVVIWKRKIEQKERDNKSSPWSTNLSMDKRQQLEERALTILLLIKQGFPGISQSTLDISKIQFNKDIGLAILESYSRVVESLAHTVMSRIEDVLEADQLTQEPEIAVCKRYIVKEIESPEKEEEQNFCLLEERPTKQKPSAISLSEVMQWGMETYEPPKKEKSDAPFKDSGKKLLTRVSSMIMANNKKTTTSYLESLGTARSPTAGRYS</sequence>
<dbReference type="FunFam" id="1.20.58.2010:FF:000003">
    <property type="entry name" value="Rop guanine nucleotide exchange factor 14"/>
    <property type="match status" value="1"/>
</dbReference>
<dbReference type="InterPro" id="IPR005512">
    <property type="entry name" value="PRONE_dom"/>
</dbReference>
<protein>
    <recommendedName>
        <fullName evidence="4">PRONE domain-containing protein</fullName>
    </recommendedName>
</protein>
<dbReference type="PANTHER" id="PTHR33101">
    <property type="entry name" value="ROP GUANINE NUCLEOTIDE EXCHANGE FACTOR 1"/>
    <property type="match status" value="1"/>
</dbReference>
<dbReference type="InterPro" id="IPR038937">
    <property type="entry name" value="RopGEF"/>
</dbReference>
<feature type="compositionally biased region" description="Polar residues" evidence="3">
    <location>
        <begin position="565"/>
        <end position="578"/>
    </location>
</feature>
<dbReference type="GO" id="GO:0005085">
    <property type="term" value="F:guanyl-nucleotide exchange factor activity"/>
    <property type="evidence" value="ECO:0007669"/>
    <property type="project" value="UniProtKB-UniRule"/>
</dbReference>
<feature type="domain" description="PRONE" evidence="4">
    <location>
        <begin position="116"/>
        <end position="483"/>
    </location>
</feature>
<dbReference type="FunFam" id="1.20.58.1310:FF:000001">
    <property type="entry name" value="Rop guanine nucleotide exchange factor 9"/>
    <property type="match status" value="1"/>
</dbReference>
<dbReference type="Pfam" id="PF03759">
    <property type="entry name" value="PRONE"/>
    <property type="match status" value="1"/>
</dbReference>
<comment type="caution">
    <text evidence="5">The sequence shown here is derived from an EMBL/GenBank/DDBJ whole genome shotgun (WGS) entry which is preliminary data.</text>
</comment>
<feature type="region of interest" description="Disordered" evidence="3">
    <location>
        <begin position="99"/>
        <end position="129"/>
    </location>
</feature>
<proteinExistence type="predicted"/>
<dbReference type="EMBL" id="CABITT030000003">
    <property type="protein sequence ID" value="VVA97809.1"/>
    <property type="molecule type" value="Genomic_DNA"/>
</dbReference>
<dbReference type="Gene3D" id="1.20.58.1310">
    <property type="entry name" value="PRONE domain, subdomain 2"/>
    <property type="match status" value="1"/>
</dbReference>
<evidence type="ECO:0000256" key="3">
    <source>
        <dbReference type="SAM" id="MobiDB-lite"/>
    </source>
</evidence>
<evidence type="ECO:0000313" key="5">
    <source>
        <dbReference type="EMBL" id="VVA97809.1"/>
    </source>
</evidence>
<name>A0A565B823_9BRAS</name>
<keyword evidence="6" id="KW-1185">Reference proteome</keyword>